<dbReference type="InterPro" id="IPR038933">
    <property type="entry name" value="Ovate"/>
</dbReference>
<comment type="subcellular location">
    <subcellularLocation>
        <location evidence="1 6">Nucleus</location>
    </subcellularLocation>
</comment>
<evidence type="ECO:0000256" key="1">
    <source>
        <dbReference type="ARBA" id="ARBA00004123"/>
    </source>
</evidence>
<dbReference type="OrthoDB" id="1928390at2759"/>
<reference evidence="9 10" key="1">
    <citation type="journal article" date="2013" name="Proc. Natl. Acad. Sci. U.S.A.">
        <title>Fine-scale variation in meiotic recombination in Mimulus inferred from population shotgun sequencing.</title>
        <authorList>
            <person name="Hellsten U."/>
            <person name="Wright K.M."/>
            <person name="Jenkins J."/>
            <person name="Shu S."/>
            <person name="Yuan Y."/>
            <person name="Wessler S.R."/>
            <person name="Schmutz J."/>
            <person name="Willis J.H."/>
            <person name="Rokhsar D.S."/>
        </authorList>
    </citation>
    <scope>NUCLEOTIDE SEQUENCE [LARGE SCALE GENOMIC DNA]</scope>
    <source>
        <strain evidence="10">cv. DUN x IM62</strain>
    </source>
</reference>
<dbReference type="PhylomeDB" id="A0A022R735"/>
<keyword evidence="10" id="KW-1185">Reference proteome</keyword>
<evidence type="ECO:0000256" key="6">
    <source>
        <dbReference type="RuleBase" id="RU367028"/>
    </source>
</evidence>
<protein>
    <recommendedName>
        <fullName evidence="6">Transcription repressor</fullName>
    </recommendedName>
    <alternativeName>
        <fullName evidence="6">Ovate family protein</fullName>
    </alternativeName>
</protein>
<evidence type="ECO:0000256" key="7">
    <source>
        <dbReference type="SAM" id="MobiDB-lite"/>
    </source>
</evidence>
<feature type="region of interest" description="Disordered" evidence="7">
    <location>
        <begin position="17"/>
        <end position="75"/>
    </location>
</feature>
<dbReference type="PANTHER" id="PTHR33057:SF138">
    <property type="entry name" value="TRANSCRIPTION REPRESSOR OFP10"/>
    <property type="match status" value="1"/>
</dbReference>
<dbReference type="EMBL" id="KI630592">
    <property type="protein sequence ID" value="EYU36041.1"/>
    <property type="molecule type" value="Genomic_DNA"/>
</dbReference>
<dbReference type="GO" id="GO:0005634">
    <property type="term" value="C:nucleus"/>
    <property type="evidence" value="ECO:0007669"/>
    <property type="project" value="UniProtKB-SubCell"/>
</dbReference>
<evidence type="ECO:0000256" key="5">
    <source>
        <dbReference type="ARBA" id="ARBA00023242"/>
    </source>
</evidence>
<organism evidence="9 10">
    <name type="scientific">Erythranthe guttata</name>
    <name type="common">Yellow monkey flower</name>
    <name type="synonym">Mimulus guttatus</name>
    <dbReference type="NCBI Taxonomy" id="4155"/>
    <lineage>
        <taxon>Eukaryota</taxon>
        <taxon>Viridiplantae</taxon>
        <taxon>Streptophyta</taxon>
        <taxon>Embryophyta</taxon>
        <taxon>Tracheophyta</taxon>
        <taxon>Spermatophyta</taxon>
        <taxon>Magnoliopsida</taxon>
        <taxon>eudicotyledons</taxon>
        <taxon>Gunneridae</taxon>
        <taxon>Pentapetalae</taxon>
        <taxon>asterids</taxon>
        <taxon>lamiids</taxon>
        <taxon>Lamiales</taxon>
        <taxon>Phrymaceae</taxon>
        <taxon>Erythranthe</taxon>
    </lineage>
</organism>
<proteinExistence type="predicted"/>
<evidence type="ECO:0000259" key="8">
    <source>
        <dbReference type="PROSITE" id="PS51754"/>
    </source>
</evidence>
<dbReference type="Pfam" id="PF04844">
    <property type="entry name" value="Ovate"/>
    <property type="match status" value="1"/>
</dbReference>
<sequence length="196" mass="22037">MSSGKRWKFKNLFAANGTDCGCGMKPTDVFEPKPKSKTTLSSDQKPSIHSASSSTTTSDWDRSIGASWQPVTDGNEDYTSTTFSHDIENSPEFCPENYLDRDPNRPKTTIPCRRIQDSHAVVKDSEDPYHDFRQSMLQMIFEKEIYTRSGLQQLLRCFLELNSPRHHQTIVQAFVDVWNNGGGVAVSDGGEEETPP</sequence>
<keyword evidence="4 6" id="KW-0804">Transcription</keyword>
<gene>
    <name evidence="9" type="ORF">MIMGU_mgv1a014244mg</name>
</gene>
<dbReference type="InterPro" id="IPR006458">
    <property type="entry name" value="Ovate_C"/>
</dbReference>
<dbReference type="GO" id="GO:0045892">
    <property type="term" value="P:negative regulation of DNA-templated transcription"/>
    <property type="evidence" value="ECO:0007669"/>
    <property type="project" value="UniProtKB-UniRule"/>
</dbReference>
<dbReference type="eggNOG" id="ENOG502QQT7">
    <property type="taxonomic scope" value="Eukaryota"/>
</dbReference>
<dbReference type="NCBIfam" id="TIGR01568">
    <property type="entry name" value="A_thal_3678"/>
    <property type="match status" value="1"/>
</dbReference>
<evidence type="ECO:0000313" key="10">
    <source>
        <dbReference type="Proteomes" id="UP000030748"/>
    </source>
</evidence>
<dbReference type="KEGG" id="egt:105959041"/>
<dbReference type="STRING" id="4155.A0A022R735"/>
<keyword evidence="5 6" id="KW-0539">Nucleus</keyword>
<keyword evidence="3 6" id="KW-0805">Transcription regulation</keyword>
<evidence type="ECO:0000256" key="2">
    <source>
        <dbReference type="ARBA" id="ARBA00022491"/>
    </source>
</evidence>
<dbReference type="Proteomes" id="UP000030748">
    <property type="component" value="Unassembled WGS sequence"/>
</dbReference>
<evidence type="ECO:0000313" key="9">
    <source>
        <dbReference type="EMBL" id="EYU36041.1"/>
    </source>
</evidence>
<dbReference type="AlphaFoldDB" id="A0A022R735"/>
<dbReference type="PANTHER" id="PTHR33057">
    <property type="entry name" value="TRANSCRIPTION REPRESSOR OFP7-RELATED"/>
    <property type="match status" value="1"/>
</dbReference>
<name>A0A022R735_ERYGU</name>
<evidence type="ECO:0000256" key="3">
    <source>
        <dbReference type="ARBA" id="ARBA00023015"/>
    </source>
</evidence>
<comment type="function">
    <text evidence="6">Transcriptional repressor that regulates multiple aspects of plant growth and development.</text>
</comment>
<feature type="domain" description="OVATE" evidence="8">
    <location>
        <begin position="121"/>
        <end position="180"/>
    </location>
</feature>
<feature type="compositionally biased region" description="Polar residues" evidence="7">
    <location>
        <begin position="37"/>
        <end position="49"/>
    </location>
</feature>
<keyword evidence="2 6" id="KW-0678">Repressor</keyword>
<evidence type="ECO:0000256" key="4">
    <source>
        <dbReference type="ARBA" id="ARBA00023163"/>
    </source>
</evidence>
<dbReference type="PROSITE" id="PS51754">
    <property type="entry name" value="OVATE"/>
    <property type="match status" value="1"/>
</dbReference>
<accession>A0A022R735</accession>